<comment type="subcellular location">
    <subcellularLocation>
        <location evidence="1">Nucleus</location>
    </subcellularLocation>
</comment>
<dbReference type="SUPFAM" id="SSF52540">
    <property type="entry name" value="P-loop containing nucleoside triphosphate hydrolases"/>
    <property type="match status" value="2"/>
</dbReference>
<protein>
    <recommendedName>
        <fullName evidence="2">RNA helicase</fullName>
        <ecNumber evidence="2">3.6.4.13</ecNumber>
    </recommendedName>
</protein>
<keyword evidence="8" id="KW-0539">Nucleus</keyword>
<dbReference type="EMBL" id="JAABOA010000348">
    <property type="protein sequence ID" value="KAF9584706.1"/>
    <property type="molecule type" value="Genomic_DNA"/>
</dbReference>
<feature type="compositionally biased region" description="Gly residues" evidence="10">
    <location>
        <begin position="1180"/>
        <end position="1189"/>
    </location>
</feature>
<feature type="compositionally biased region" description="Acidic residues" evidence="10">
    <location>
        <begin position="345"/>
        <end position="372"/>
    </location>
</feature>
<evidence type="ECO:0000313" key="13">
    <source>
        <dbReference type="EMBL" id="KAF9584706.1"/>
    </source>
</evidence>
<feature type="domain" description="Helicase ATP-binding" evidence="11">
    <location>
        <begin position="535"/>
        <end position="713"/>
    </location>
</feature>
<dbReference type="SMART" id="SM00487">
    <property type="entry name" value="DEXDc"/>
    <property type="match status" value="1"/>
</dbReference>
<feature type="compositionally biased region" description="Low complexity" evidence="10">
    <location>
        <begin position="399"/>
        <end position="412"/>
    </location>
</feature>
<feature type="domain" description="Helicase C-terminal" evidence="12">
    <location>
        <begin position="740"/>
        <end position="888"/>
    </location>
</feature>
<dbReference type="GO" id="GO:0003724">
    <property type="term" value="F:RNA helicase activity"/>
    <property type="evidence" value="ECO:0007669"/>
    <property type="project" value="UniProtKB-EC"/>
</dbReference>
<feature type="region of interest" description="Disordered" evidence="10">
    <location>
        <begin position="1177"/>
        <end position="1196"/>
    </location>
</feature>
<dbReference type="GO" id="GO:0005524">
    <property type="term" value="F:ATP binding"/>
    <property type="evidence" value="ECO:0007669"/>
    <property type="project" value="UniProtKB-KW"/>
</dbReference>
<feature type="region of interest" description="Disordered" evidence="10">
    <location>
        <begin position="1"/>
        <end position="208"/>
    </location>
</feature>
<gene>
    <name evidence="13" type="primary">PRP5</name>
    <name evidence="13" type="ORF">BGW38_005488</name>
</gene>
<dbReference type="PROSITE" id="PS51192">
    <property type="entry name" value="HELICASE_ATP_BIND_1"/>
    <property type="match status" value="1"/>
</dbReference>
<dbReference type="InterPro" id="IPR001650">
    <property type="entry name" value="Helicase_C-like"/>
</dbReference>
<feature type="region of interest" description="Disordered" evidence="10">
    <location>
        <begin position="278"/>
        <end position="433"/>
    </location>
</feature>
<feature type="compositionally biased region" description="Basic and acidic residues" evidence="10">
    <location>
        <begin position="382"/>
        <end position="398"/>
    </location>
</feature>
<name>A0A9P6G1L6_9FUNG</name>
<dbReference type="Pfam" id="PF00271">
    <property type="entry name" value="Helicase_C"/>
    <property type="match status" value="1"/>
</dbReference>
<dbReference type="CDD" id="cd18787">
    <property type="entry name" value="SF2_C_DEAD"/>
    <property type="match status" value="1"/>
</dbReference>
<dbReference type="GO" id="GO:0016787">
    <property type="term" value="F:hydrolase activity"/>
    <property type="evidence" value="ECO:0007669"/>
    <property type="project" value="UniProtKB-KW"/>
</dbReference>
<evidence type="ECO:0000256" key="2">
    <source>
        <dbReference type="ARBA" id="ARBA00012552"/>
    </source>
</evidence>
<dbReference type="InterPro" id="IPR056149">
    <property type="entry name" value="PRP5/DDX46/KHDC4_KH"/>
</dbReference>
<dbReference type="GO" id="GO:0008380">
    <property type="term" value="P:RNA splicing"/>
    <property type="evidence" value="ECO:0007669"/>
    <property type="project" value="UniProtKB-KW"/>
</dbReference>
<feature type="compositionally biased region" description="Basic and acidic residues" evidence="10">
    <location>
        <begin position="278"/>
        <end position="295"/>
    </location>
</feature>
<dbReference type="Pfam" id="PF23469">
    <property type="entry name" value="KH_12"/>
    <property type="match status" value="1"/>
</dbReference>
<feature type="compositionally biased region" description="Acidic residues" evidence="10">
    <location>
        <begin position="327"/>
        <end position="338"/>
    </location>
</feature>
<keyword evidence="7" id="KW-0508">mRNA splicing</keyword>
<dbReference type="InterPro" id="IPR027417">
    <property type="entry name" value="P-loop_NTPase"/>
</dbReference>
<comment type="similarity">
    <text evidence="9">Belongs to the DEAD box helicase family. DDX46/PRP5 subfamily.</text>
</comment>
<evidence type="ECO:0000256" key="5">
    <source>
        <dbReference type="ARBA" id="ARBA00022806"/>
    </source>
</evidence>
<feature type="compositionally biased region" description="Acidic residues" evidence="10">
    <location>
        <begin position="421"/>
        <end position="433"/>
    </location>
</feature>
<dbReference type="GO" id="GO:0003676">
    <property type="term" value="F:nucleic acid binding"/>
    <property type="evidence" value="ECO:0007669"/>
    <property type="project" value="InterPro"/>
</dbReference>
<evidence type="ECO:0000256" key="8">
    <source>
        <dbReference type="ARBA" id="ARBA00023242"/>
    </source>
</evidence>
<dbReference type="AlphaFoldDB" id="A0A9P6G1L6"/>
<dbReference type="EC" id="3.6.4.13" evidence="2"/>
<proteinExistence type="inferred from homology"/>
<dbReference type="CDD" id="cd17953">
    <property type="entry name" value="DEADc_DDX46"/>
    <property type="match status" value="1"/>
</dbReference>
<dbReference type="OrthoDB" id="196131at2759"/>
<evidence type="ECO:0000256" key="7">
    <source>
        <dbReference type="ARBA" id="ARBA00023187"/>
    </source>
</evidence>
<dbReference type="Pfam" id="PF00270">
    <property type="entry name" value="DEAD"/>
    <property type="match status" value="1"/>
</dbReference>
<dbReference type="PANTHER" id="PTHR47958">
    <property type="entry name" value="ATP-DEPENDENT RNA HELICASE DBP3"/>
    <property type="match status" value="1"/>
</dbReference>
<dbReference type="Gene3D" id="3.40.50.300">
    <property type="entry name" value="P-loop containing nucleotide triphosphate hydrolases"/>
    <property type="match status" value="2"/>
</dbReference>
<evidence type="ECO:0000256" key="10">
    <source>
        <dbReference type="SAM" id="MobiDB-lite"/>
    </source>
</evidence>
<evidence type="ECO:0000256" key="4">
    <source>
        <dbReference type="ARBA" id="ARBA00022801"/>
    </source>
</evidence>
<keyword evidence="3" id="KW-0547">Nucleotide-binding</keyword>
<dbReference type="PROSITE" id="PS00039">
    <property type="entry name" value="DEAD_ATP_HELICASE"/>
    <property type="match status" value="1"/>
</dbReference>
<dbReference type="InterPro" id="IPR011545">
    <property type="entry name" value="DEAD/DEAH_box_helicase_dom"/>
</dbReference>
<feature type="compositionally biased region" description="Low complexity" evidence="10">
    <location>
        <begin position="192"/>
        <end position="207"/>
    </location>
</feature>
<dbReference type="GO" id="GO:0005634">
    <property type="term" value="C:nucleus"/>
    <property type="evidence" value="ECO:0007669"/>
    <property type="project" value="UniProtKB-SubCell"/>
</dbReference>
<evidence type="ECO:0000256" key="9">
    <source>
        <dbReference type="ARBA" id="ARBA00038511"/>
    </source>
</evidence>
<reference evidence="13" key="1">
    <citation type="journal article" date="2020" name="Fungal Divers.">
        <title>Resolving the Mortierellaceae phylogeny through synthesis of multi-gene phylogenetics and phylogenomics.</title>
        <authorList>
            <person name="Vandepol N."/>
            <person name="Liber J."/>
            <person name="Desiro A."/>
            <person name="Na H."/>
            <person name="Kennedy M."/>
            <person name="Barry K."/>
            <person name="Grigoriev I.V."/>
            <person name="Miller A.N."/>
            <person name="O'Donnell K."/>
            <person name="Stajich J.E."/>
            <person name="Bonito G."/>
        </authorList>
    </citation>
    <scope>NUCLEOTIDE SEQUENCE</scope>
    <source>
        <strain evidence="13">KOD1015</strain>
    </source>
</reference>
<evidence type="ECO:0000313" key="14">
    <source>
        <dbReference type="Proteomes" id="UP000780801"/>
    </source>
</evidence>
<evidence type="ECO:0000256" key="1">
    <source>
        <dbReference type="ARBA" id="ARBA00004123"/>
    </source>
</evidence>
<evidence type="ECO:0000256" key="6">
    <source>
        <dbReference type="ARBA" id="ARBA00022840"/>
    </source>
</evidence>
<feature type="region of interest" description="Disordered" evidence="10">
    <location>
        <begin position="1056"/>
        <end position="1087"/>
    </location>
</feature>
<dbReference type="InterPro" id="IPR000629">
    <property type="entry name" value="RNA-helicase_DEAD-box_CS"/>
</dbReference>
<feature type="compositionally biased region" description="Basic and acidic residues" evidence="10">
    <location>
        <begin position="43"/>
        <end position="53"/>
    </location>
</feature>
<keyword evidence="6" id="KW-0067">ATP-binding</keyword>
<keyword evidence="4" id="KW-0378">Hydrolase</keyword>
<feature type="compositionally biased region" description="Basic and acidic residues" evidence="10">
    <location>
        <begin position="308"/>
        <end position="317"/>
    </location>
</feature>
<dbReference type="FunFam" id="3.40.50.300:FF:000079">
    <property type="entry name" value="probable ATP-dependent RNA helicase DDX17"/>
    <property type="match status" value="1"/>
</dbReference>
<evidence type="ECO:0000259" key="12">
    <source>
        <dbReference type="PROSITE" id="PS51194"/>
    </source>
</evidence>
<feature type="compositionally biased region" description="Basic and acidic residues" evidence="10">
    <location>
        <begin position="67"/>
        <end position="179"/>
    </location>
</feature>
<evidence type="ECO:0000259" key="11">
    <source>
        <dbReference type="PROSITE" id="PS51192"/>
    </source>
</evidence>
<feature type="compositionally biased region" description="Gly residues" evidence="10">
    <location>
        <begin position="1061"/>
        <end position="1081"/>
    </location>
</feature>
<keyword evidence="5" id="KW-0347">Helicase</keyword>
<keyword evidence="7" id="KW-0507">mRNA processing</keyword>
<keyword evidence="14" id="KW-1185">Reference proteome</keyword>
<organism evidence="13 14">
    <name type="scientific">Lunasporangiospora selenospora</name>
    <dbReference type="NCBI Taxonomy" id="979761"/>
    <lineage>
        <taxon>Eukaryota</taxon>
        <taxon>Fungi</taxon>
        <taxon>Fungi incertae sedis</taxon>
        <taxon>Mucoromycota</taxon>
        <taxon>Mortierellomycotina</taxon>
        <taxon>Mortierellomycetes</taxon>
        <taxon>Mortierellales</taxon>
        <taxon>Mortierellaceae</taxon>
        <taxon>Lunasporangiospora</taxon>
    </lineage>
</organism>
<dbReference type="SMART" id="SM00490">
    <property type="entry name" value="HELICc"/>
    <property type="match status" value="1"/>
</dbReference>
<dbReference type="Proteomes" id="UP000780801">
    <property type="component" value="Unassembled WGS sequence"/>
</dbReference>
<evidence type="ECO:0000256" key="3">
    <source>
        <dbReference type="ARBA" id="ARBA00022741"/>
    </source>
</evidence>
<feature type="compositionally biased region" description="Low complexity" evidence="10">
    <location>
        <begin position="25"/>
        <end position="41"/>
    </location>
</feature>
<accession>A0A9P6G1L6</accession>
<sequence length="1196" mass="131013">MSRPRSPTSRDGRSRSPSKRSRIVSPGPAFGSAHSPSSGSRRSGRDVGLRSDSMDVDDDYYRSAGRSSRDSERDRHHRERERDYRDRERERDRDRVDRHYRRDRDRERDRDRYARSGSKDRERERDRHKDGRERTREYDRDKDRERRDKDHDKSREQARLVEKPERPRSSSKPLEEREGGSTPAAGTPEVKTPSSASEPVSEASAPTPTAPVQLVTLTAKTNAAPPVLHIKAPISLSLSTSASGTAGPRPVISAFADSDAAQKSKRLENWRQWQLEREAAKQAEEKAKQAEEKAKQLKLASPLPTDADLARKTDADRPSVPTKGWSWDDDDDDDEEEEKSTPQDDTNDDDANMADAEDGTAADAMEEDEIDPLDAFMVDVTAEVKELEKKEQKRDNRTNKSTAGSASKAGSNPSSEPITKEEEEEDLAETSEEEDILAMAAKLVKKKDIPPVDHSKVQYEPFRKNFYLEPPEMADMTPEEVHNLRLELDGIKIRGADCPKPIRKWTQAGLPSGCLQVIKHKLNYGAPTSIQSQAIPAIMSGRDVIAVAKTGSGKTIAFLLPMLRHIKDQRAIENMEGPIAIIMTPTRELAVQIHKECKNFLKVLGLRAVCAYGGSPIKDQIAELKRGAEIVVCTPGRLIDLLCANSGRVTNLRRTTFLVLDEADRMFDMGFEPQVMKIVNNVRPQRQVVLFSATFPKQMEALARKLLKRPLEITVGARSVVCEDVTQVVEVRGDDTRFPRLLEILGQVFNDNAEARVLIFVSRQEAADNLLRDLIRRGYVSQSIHGGKDQVDRDSAITDFKSGACQILIATSVAARGLDVKKLGNVINFDCPNHMEDYVHRVGRTGRAGNKGIAYTFITPEQERFAPDIAKALTNSSTPIPPELQALVDSFQEKVKSGDAKHTASGFGGKGLEKFEKERDKVLAIQKKTYGADDDEGSDDGGEGKELELEVKQVAPGITAAKAAAAANASNNANANTAAGNNANNTNNNNNNATEAAAETDANKTNGTPGASAPGSMSDALRLAKEAADRLNQSLGGAAKQRALEVAQNLNKARLDVAGDTNGGTGPTGPGSSGPGSGGPGSNVSSRDSGFALEIEINDYPTKARLMVTQKMMISQISEHSGAAITTRGVFVEKGKQPPAGERKLYLFVEGDSQYVIDKAKNEIRRILREETIKAEEAGARGGSGGTGRPAGRYQI</sequence>
<dbReference type="InterPro" id="IPR014001">
    <property type="entry name" value="Helicase_ATP-bd"/>
</dbReference>
<comment type="caution">
    <text evidence="13">The sequence shown here is derived from an EMBL/GenBank/DDBJ whole genome shotgun (WGS) entry which is preliminary data.</text>
</comment>
<dbReference type="PROSITE" id="PS51194">
    <property type="entry name" value="HELICASE_CTER"/>
    <property type="match status" value="1"/>
</dbReference>